<organism evidence="2">
    <name type="scientific">marine sediment metagenome</name>
    <dbReference type="NCBI Taxonomy" id="412755"/>
    <lineage>
        <taxon>unclassified sequences</taxon>
        <taxon>metagenomes</taxon>
        <taxon>ecological metagenomes</taxon>
    </lineage>
</organism>
<proteinExistence type="predicted"/>
<name>A0A0F8XTQ4_9ZZZZ</name>
<reference evidence="2" key="1">
    <citation type="journal article" date="2015" name="Nature">
        <title>Complex archaea that bridge the gap between prokaryotes and eukaryotes.</title>
        <authorList>
            <person name="Spang A."/>
            <person name="Saw J.H."/>
            <person name="Jorgensen S.L."/>
            <person name="Zaremba-Niedzwiedzka K."/>
            <person name="Martijn J."/>
            <person name="Lind A.E."/>
            <person name="van Eijk R."/>
            <person name="Schleper C."/>
            <person name="Guy L."/>
            <person name="Ettema T.J."/>
        </authorList>
    </citation>
    <scope>NUCLEOTIDE SEQUENCE</scope>
</reference>
<protein>
    <submittedName>
        <fullName evidence="2">Uncharacterized protein</fullName>
    </submittedName>
</protein>
<evidence type="ECO:0000256" key="1">
    <source>
        <dbReference type="SAM" id="MobiDB-lite"/>
    </source>
</evidence>
<feature type="non-terminal residue" evidence="2">
    <location>
        <position position="1"/>
    </location>
</feature>
<dbReference type="EMBL" id="LAZR01057307">
    <property type="protein sequence ID" value="KKK72328.1"/>
    <property type="molecule type" value="Genomic_DNA"/>
</dbReference>
<feature type="compositionally biased region" description="Low complexity" evidence="1">
    <location>
        <begin position="43"/>
        <end position="63"/>
    </location>
</feature>
<dbReference type="AlphaFoldDB" id="A0A0F8XTQ4"/>
<feature type="compositionally biased region" description="Basic and acidic residues" evidence="1">
    <location>
        <begin position="272"/>
        <end position="290"/>
    </location>
</feature>
<feature type="region of interest" description="Disordered" evidence="1">
    <location>
        <begin position="172"/>
        <end position="220"/>
    </location>
</feature>
<accession>A0A0F8XTQ4</accession>
<sequence>ATHGSCRHHASGAGADPGGCTLARRRRDQWGAAGQCFSLPAWGTPATSTPTESGGSPVGPSGSCRYRIAGRRTSWEGGLMRPTKTPSDDHLAPGQSTIPGQISHKSPTVLPVPAWLIVGAAIRATCRDSHADTGGPGDHAGILAALDRLADEGHPAARLVAAWIGRRGVGVAGSAATDPAVPSRVAAESSSKGRADDMRSVPTRDDGPLPAVDRSPVEGDGIRGCLVTEFAMTPARAIEAMGADPLPEGTPRSRVPHLREPMSDMAFGKPVDPARGESSPDRRMDKEDGR</sequence>
<feature type="region of interest" description="Disordered" evidence="1">
    <location>
        <begin position="241"/>
        <end position="290"/>
    </location>
</feature>
<comment type="caution">
    <text evidence="2">The sequence shown here is derived from an EMBL/GenBank/DDBJ whole genome shotgun (WGS) entry which is preliminary data.</text>
</comment>
<feature type="compositionally biased region" description="Basic residues" evidence="1">
    <location>
        <begin position="1"/>
        <end position="10"/>
    </location>
</feature>
<feature type="compositionally biased region" description="Basic and acidic residues" evidence="1">
    <location>
        <begin position="191"/>
        <end position="207"/>
    </location>
</feature>
<feature type="region of interest" description="Disordered" evidence="1">
    <location>
        <begin position="39"/>
        <end position="65"/>
    </location>
</feature>
<gene>
    <name evidence="2" type="ORF">LCGC14_2904960</name>
</gene>
<evidence type="ECO:0000313" key="2">
    <source>
        <dbReference type="EMBL" id="KKK72328.1"/>
    </source>
</evidence>
<feature type="region of interest" description="Disordered" evidence="1">
    <location>
        <begin position="1"/>
        <end position="20"/>
    </location>
</feature>